<dbReference type="SMART" id="SM00137">
    <property type="entry name" value="MAM"/>
    <property type="match status" value="1"/>
</dbReference>
<evidence type="ECO:0000313" key="9">
    <source>
        <dbReference type="RefSeq" id="XP_022339368.1"/>
    </source>
</evidence>
<dbReference type="PROSITE" id="PS00022">
    <property type="entry name" value="EGF_1"/>
    <property type="match status" value="1"/>
</dbReference>
<feature type="domain" description="MAM" evidence="7">
    <location>
        <begin position="1"/>
        <end position="76"/>
    </location>
</feature>
<dbReference type="CDD" id="cd00112">
    <property type="entry name" value="LDLa"/>
    <property type="match status" value="3"/>
</dbReference>
<dbReference type="InterPro" id="IPR023415">
    <property type="entry name" value="LDLR_class-A_CS"/>
</dbReference>
<dbReference type="InterPro" id="IPR000998">
    <property type="entry name" value="MAM_dom"/>
</dbReference>
<keyword evidence="8" id="KW-1185">Reference proteome</keyword>
<dbReference type="InterPro" id="IPR051560">
    <property type="entry name" value="MAM_domain-containing"/>
</dbReference>
<protein>
    <submittedName>
        <fullName evidence="9">MAM and LDL-receptor class A domain-containing protein 1-like</fullName>
    </submittedName>
</protein>
<feature type="disulfide bond" evidence="3">
    <location>
        <begin position="428"/>
        <end position="443"/>
    </location>
</feature>
<dbReference type="SUPFAM" id="SSF57424">
    <property type="entry name" value="LDL receptor-like module"/>
    <property type="match status" value="3"/>
</dbReference>
<dbReference type="Gene3D" id="4.10.400.10">
    <property type="entry name" value="Low-density Lipoprotein Receptor"/>
    <property type="match status" value="3"/>
</dbReference>
<dbReference type="RefSeq" id="XP_022339368.1">
    <property type="nucleotide sequence ID" value="XM_022483660.1"/>
</dbReference>
<gene>
    <name evidence="9" type="primary">LOC111134535</name>
</gene>
<feature type="compositionally biased region" description="Low complexity" evidence="4">
    <location>
        <begin position="330"/>
        <end position="358"/>
    </location>
</feature>
<evidence type="ECO:0000256" key="1">
    <source>
        <dbReference type="ARBA" id="ARBA00023157"/>
    </source>
</evidence>
<dbReference type="Pfam" id="PF00057">
    <property type="entry name" value="Ldl_recept_a"/>
    <property type="match status" value="3"/>
</dbReference>
<dbReference type="KEGG" id="cvn:111134535"/>
<keyword evidence="1 2" id="KW-1015">Disulfide bond</keyword>
<reference evidence="9" key="2">
    <citation type="submission" date="2025-08" db="UniProtKB">
        <authorList>
            <consortium name="RefSeq"/>
        </authorList>
    </citation>
    <scope>IDENTIFICATION</scope>
    <source>
        <tissue evidence="9">Whole sample</tissue>
    </source>
</reference>
<dbReference type="AlphaFoldDB" id="A0A8B8EIU8"/>
<reference evidence="8" key="1">
    <citation type="submission" date="2024-06" db="UniProtKB">
        <authorList>
            <consortium name="RefSeq"/>
        </authorList>
    </citation>
    <scope>NUCLEOTIDE SEQUENCE [LARGE SCALE GENOMIC DNA]</scope>
</reference>
<evidence type="ECO:0000256" key="2">
    <source>
        <dbReference type="PROSITE-ProRule" id="PRU00076"/>
    </source>
</evidence>
<dbReference type="SUPFAM" id="SSF49899">
    <property type="entry name" value="Concanavalin A-like lectins/glucanases"/>
    <property type="match status" value="2"/>
</dbReference>
<feature type="domain" description="EGF-like" evidence="6">
    <location>
        <begin position="444"/>
        <end position="480"/>
    </location>
</feature>
<feature type="region of interest" description="Disordered" evidence="4">
    <location>
        <begin position="324"/>
        <end position="358"/>
    </location>
</feature>
<dbReference type="PROSITE" id="PS50060">
    <property type="entry name" value="MAM_2"/>
    <property type="match status" value="2"/>
</dbReference>
<dbReference type="InterPro" id="IPR013320">
    <property type="entry name" value="ConA-like_dom_sf"/>
</dbReference>
<dbReference type="PROSITE" id="PS50068">
    <property type="entry name" value="LDLRA_2"/>
    <property type="match status" value="4"/>
</dbReference>
<keyword evidence="2" id="KW-0245">EGF-like domain</keyword>
<dbReference type="PANTHER" id="PTHR23282:SF146">
    <property type="entry name" value="RT07201P-RELATED"/>
    <property type="match status" value="1"/>
</dbReference>
<feature type="disulfide bond" evidence="3">
    <location>
        <begin position="103"/>
        <end position="118"/>
    </location>
</feature>
<dbReference type="OrthoDB" id="6123770at2759"/>
<evidence type="ECO:0000313" key="8">
    <source>
        <dbReference type="Proteomes" id="UP000694844"/>
    </source>
</evidence>
<sequence>MNGKQIGTLQVLLKTSISNQLLTLWQKTGNQGPAWQQAVVQIRSNSQFAVVFEARTGGGYLGDIAIDDISYTGCNTGQTVASCKPTQFLCANQMLCIDRRYRCDEKVDCSDGSDEDNCRPFNGDCSFETSLNQCQWTQSAGDDGDWLIASTTRNGPKRDHRNTATGHFLFMNSSSQKPGDVVRIKTPFFPASHGVCYMRFWYYMFGATNIGPLKVFLQNRVGNTTDPFWEMSGSQGMQWNYVNIPLGSAQDFAVIFEATRGDQDNSDIAVDDVSFTPECSTGAPPVAPNRTVCYQGTFFCAPKKQCYPNDWKCDGVQDCPDGSDEPNTCPTTRPVTGIVGPTTTGKPKTLSPTSAPPTTTRHVITTTCPQSKFQCGDGTCIPLLLLCDAIADCPDGSDETPGNCPIQKCDVGFYYCKKQRQCINGTRCDNKDDCGDKTDESVCGNACPPNFCQGGSTCQKTGLKTLSCSCPPGLNGIRCQYRESKASRHASAAPSSSSGTGWKAAVGVIVGLLGVVGILGAGYFLWRKQRERNFNERLGIGLENPSYDGGDMNADFQMNSMEDPFQGVRMTSDATSIENPLYQDMA</sequence>
<feature type="disulfide bond" evidence="3">
    <location>
        <begin position="368"/>
        <end position="380"/>
    </location>
</feature>
<proteinExistence type="predicted"/>
<dbReference type="Pfam" id="PF00629">
    <property type="entry name" value="MAM"/>
    <property type="match status" value="2"/>
</dbReference>
<name>A0A8B8EIU8_CRAVI</name>
<feature type="domain" description="MAM" evidence="7">
    <location>
        <begin position="123"/>
        <end position="281"/>
    </location>
</feature>
<dbReference type="SMART" id="SM00192">
    <property type="entry name" value="LDLa"/>
    <property type="match status" value="4"/>
</dbReference>
<keyword evidence="5" id="KW-0812">Transmembrane</keyword>
<dbReference type="PROSITE" id="PS01209">
    <property type="entry name" value="LDLRA_1"/>
    <property type="match status" value="2"/>
</dbReference>
<dbReference type="PRINTS" id="PR00261">
    <property type="entry name" value="LDLRECEPTOR"/>
</dbReference>
<feature type="transmembrane region" description="Helical" evidence="5">
    <location>
        <begin position="504"/>
        <end position="526"/>
    </location>
</feature>
<evidence type="ECO:0000256" key="3">
    <source>
        <dbReference type="PROSITE-ProRule" id="PRU00124"/>
    </source>
</evidence>
<feature type="disulfide bond" evidence="3">
    <location>
        <begin position="375"/>
        <end position="393"/>
    </location>
</feature>
<dbReference type="Gene3D" id="2.10.25.10">
    <property type="entry name" value="Laminin"/>
    <property type="match status" value="1"/>
</dbReference>
<dbReference type="GO" id="GO:0016020">
    <property type="term" value="C:membrane"/>
    <property type="evidence" value="ECO:0007669"/>
    <property type="project" value="InterPro"/>
</dbReference>
<feature type="disulfide bond" evidence="3">
    <location>
        <begin position="416"/>
        <end position="434"/>
    </location>
</feature>
<keyword evidence="5" id="KW-1133">Transmembrane helix</keyword>
<dbReference type="Proteomes" id="UP000694844">
    <property type="component" value="Chromosome 1"/>
</dbReference>
<accession>A0A8B8EIU8</accession>
<evidence type="ECO:0000259" key="6">
    <source>
        <dbReference type="PROSITE" id="PS50026"/>
    </source>
</evidence>
<dbReference type="InterPro" id="IPR002172">
    <property type="entry name" value="LDrepeatLR_classA_rpt"/>
</dbReference>
<evidence type="ECO:0000256" key="5">
    <source>
        <dbReference type="SAM" id="Phobius"/>
    </source>
</evidence>
<dbReference type="Gene3D" id="2.60.120.200">
    <property type="match status" value="2"/>
</dbReference>
<dbReference type="InterPro" id="IPR000742">
    <property type="entry name" value="EGF"/>
</dbReference>
<dbReference type="PANTHER" id="PTHR23282">
    <property type="entry name" value="APICAL ENDOSOMAL GLYCOPROTEIN PRECURSOR"/>
    <property type="match status" value="1"/>
</dbReference>
<evidence type="ECO:0000256" key="4">
    <source>
        <dbReference type="SAM" id="MobiDB-lite"/>
    </source>
</evidence>
<keyword evidence="5" id="KW-0472">Membrane</keyword>
<organism evidence="8 9">
    <name type="scientific">Crassostrea virginica</name>
    <name type="common">Eastern oyster</name>
    <dbReference type="NCBI Taxonomy" id="6565"/>
    <lineage>
        <taxon>Eukaryota</taxon>
        <taxon>Metazoa</taxon>
        <taxon>Spiralia</taxon>
        <taxon>Lophotrochozoa</taxon>
        <taxon>Mollusca</taxon>
        <taxon>Bivalvia</taxon>
        <taxon>Autobranchia</taxon>
        <taxon>Pteriomorphia</taxon>
        <taxon>Ostreida</taxon>
        <taxon>Ostreoidea</taxon>
        <taxon>Ostreidae</taxon>
        <taxon>Crassostrea</taxon>
    </lineage>
</organism>
<comment type="caution">
    <text evidence="2">Lacks conserved residue(s) required for the propagation of feature annotation.</text>
</comment>
<dbReference type="InterPro" id="IPR036055">
    <property type="entry name" value="LDL_receptor-like_sf"/>
</dbReference>
<dbReference type="PRINTS" id="PR00020">
    <property type="entry name" value="MAMDOMAIN"/>
</dbReference>
<evidence type="ECO:0000259" key="7">
    <source>
        <dbReference type="PROSITE" id="PS50060"/>
    </source>
</evidence>
<dbReference type="PROSITE" id="PS50026">
    <property type="entry name" value="EGF_3"/>
    <property type="match status" value="1"/>
</dbReference>
<dbReference type="CDD" id="cd06263">
    <property type="entry name" value="MAM"/>
    <property type="match status" value="2"/>
</dbReference>
<feature type="disulfide bond" evidence="2">
    <location>
        <begin position="470"/>
        <end position="479"/>
    </location>
</feature>
<dbReference type="GeneID" id="111134535"/>